<comment type="caution">
    <text evidence="1">The sequence shown here is derived from an EMBL/GenBank/DDBJ whole genome shotgun (WGS) entry which is preliminary data.</text>
</comment>
<gene>
    <name evidence="1" type="ORF">IV02_14140</name>
</gene>
<dbReference type="EMBL" id="JPQT01000106">
    <property type="protein sequence ID" value="KFE51135.1"/>
    <property type="molecule type" value="Genomic_DNA"/>
</dbReference>
<organism evidence="1 2">
    <name type="scientific">Pseudomonas syringae</name>
    <dbReference type="NCBI Taxonomy" id="317"/>
    <lineage>
        <taxon>Bacteria</taxon>
        <taxon>Pseudomonadati</taxon>
        <taxon>Pseudomonadota</taxon>
        <taxon>Gammaproteobacteria</taxon>
        <taxon>Pseudomonadales</taxon>
        <taxon>Pseudomonadaceae</taxon>
        <taxon>Pseudomonas</taxon>
    </lineage>
</organism>
<accession>A0A085V6S2</accession>
<evidence type="ECO:0000313" key="1">
    <source>
        <dbReference type="EMBL" id="KFE51135.1"/>
    </source>
</evidence>
<sequence length="300" mass="32248">MQIIYPQEITPAILTSSNVLENDYAEWVAGTYTIGTRRIIAAQHKVYEVLAASTTDSPLVGIAAAVPTWAVVGATNKWRMFDASVSSLTTNQGTITVKITPGKVINSIALFNLAGRSVRVTMVDPIDGTVRDITVSLVQAGVANWYDYFFTSSTVRTDIVINNLPAYGTAAITVTIDAGAEIAAVGHMVIGQLKDIGCTGYGASAGAISFSRKDRNTYGDAIIVKRANAKRSGFDISFPTNQLATIERMLMALDAVPIVWIGSPLPEYEGTVVFGFYRDFDLNYEGPKISRGTINIEGMT</sequence>
<name>A0A085V6S2_PSESX</name>
<dbReference type="AlphaFoldDB" id="A0A085V6S2"/>
<dbReference type="RefSeq" id="WP_047575646.1">
    <property type="nucleotide sequence ID" value="NZ_JPQT01000106.1"/>
</dbReference>
<dbReference type="Proteomes" id="UP000028643">
    <property type="component" value="Unassembled WGS sequence"/>
</dbReference>
<evidence type="ECO:0000313" key="2">
    <source>
        <dbReference type="Proteomes" id="UP000028643"/>
    </source>
</evidence>
<dbReference type="PATRIC" id="fig|317.174.peg.2897"/>
<proteinExistence type="predicted"/>
<reference evidence="1 2" key="1">
    <citation type="submission" date="2014-07" db="EMBL/GenBank/DDBJ databases">
        <title>Draft Genome Sequences of Environmental Pseudomonas syringae strains.</title>
        <authorList>
            <person name="Baltrus D.A."/>
            <person name="Berge O."/>
            <person name="Morris C."/>
        </authorList>
    </citation>
    <scope>NUCLEOTIDE SEQUENCE [LARGE SCALE GENOMIC DNA]</scope>
    <source>
        <strain evidence="1 2">CEB003</strain>
    </source>
</reference>
<protein>
    <submittedName>
        <fullName evidence="1">Uncharacterized protein</fullName>
    </submittedName>
</protein>